<feature type="compositionally biased region" description="Basic and acidic residues" evidence="2">
    <location>
        <begin position="347"/>
        <end position="356"/>
    </location>
</feature>
<evidence type="ECO:0000313" key="4">
    <source>
        <dbReference type="Proteomes" id="UP000799118"/>
    </source>
</evidence>
<feature type="region of interest" description="Disordered" evidence="2">
    <location>
        <begin position="1"/>
        <end position="105"/>
    </location>
</feature>
<feature type="coiled-coil region" evidence="1">
    <location>
        <begin position="469"/>
        <end position="545"/>
    </location>
</feature>
<dbReference type="SUPFAM" id="SSF90257">
    <property type="entry name" value="Myosin rod fragments"/>
    <property type="match status" value="1"/>
</dbReference>
<feature type="compositionally biased region" description="Basic residues" evidence="2">
    <location>
        <begin position="9"/>
        <end position="23"/>
    </location>
</feature>
<dbReference type="SUPFAM" id="SSF57997">
    <property type="entry name" value="Tropomyosin"/>
    <property type="match status" value="1"/>
</dbReference>
<name>A0A6A4IFA6_9AGAR</name>
<feature type="region of interest" description="Disordered" evidence="2">
    <location>
        <begin position="794"/>
        <end position="823"/>
    </location>
</feature>
<dbReference type="PANTHER" id="PTHR45615">
    <property type="entry name" value="MYOSIN HEAVY CHAIN, NON-MUSCLE"/>
    <property type="match status" value="1"/>
</dbReference>
<feature type="region of interest" description="Disordered" evidence="2">
    <location>
        <begin position="863"/>
        <end position="904"/>
    </location>
</feature>
<dbReference type="AlphaFoldDB" id="A0A6A4IFA6"/>
<proteinExistence type="predicted"/>
<feature type="region of interest" description="Disordered" evidence="2">
    <location>
        <begin position="418"/>
        <end position="448"/>
    </location>
</feature>
<evidence type="ECO:0000313" key="3">
    <source>
        <dbReference type="EMBL" id="KAE9409239.1"/>
    </source>
</evidence>
<feature type="compositionally biased region" description="Polar residues" evidence="2">
    <location>
        <begin position="76"/>
        <end position="85"/>
    </location>
</feature>
<gene>
    <name evidence="3" type="ORF">BT96DRAFT_913401</name>
</gene>
<feature type="region of interest" description="Disordered" evidence="2">
    <location>
        <begin position="347"/>
        <end position="394"/>
    </location>
</feature>
<sequence length="927" mass="103583">MSEDDRAAKAARAKAMLKKRQAKKAGTPSGSTPGVTSPISERAFSPAPPEPAPAPAELEPEKRDLSDVFIADDNNDTSWLSSLTRVGTPPPAPPPTAAVNDPSTPVSADFTSTLINGRQAMQLQEEINYFRKENEELNLKIERLESEKAESQKAANSVKSENETLVAKLTPLETAKSDWVKRESSLKTEMDALRANLAQAEASKSNLQRTETNLRAENKNMKSTLTELETAKATRISELQQSEKALEELRRHSSQLEQQFQQLQADTEASLRNEQQTISLLVSEKAALTSDLERLSDVESRSQETERLLAEEQLKSSNLEEHLQQLRAEIQDSTTRIQTLEATEKTLADKTKDQERQLQIANGSLTSSRKEAEKHRRRVRELEEQIQSDDRADRLEESLKNTQDRADEIEFQLSKLKQEHSSLRSERDELESRIRTHSEGENEWKSKHSDLHVQHKLVESQLTQTISEKETLSQDKLSLQTEMESTQKALALLQEKLSDAATELAANSRQLQTAQNEAKIANRRAENAERAQKELQEEGTNLMHSLDEMRPKIVELTGAKLALTEKVDALERVIQNREVAIGELEVDLEKVRSTFEASEKRAQDLLSAREMDRLSSQDNETELQKAYSQLQAEFESSLASVRSLEADRTIGQHEAMRHMEEVERLQQLTSAQAEELSSLHQELNQRQSDQSEEKSFLDGAQNEIESLRQELALRDEELEALSSFPDKPHSLKDELNDDVLSSLKLDLSSSQSHIRSLEESMFLAEARSHALMKQVTALEDQLAAARPQLPSVRSFSPLGGALPSRPSSQGSRMAGSHSHKPSALARSAIEHNLSPETRHKRKASLSMLKARIDSELAAASVHSQANSRALSPVQSVSSGDKGSIAGSRARSPTGSNPLYSQHRPRPQFLDDSHVFWCSSCRGDLVIL</sequence>
<accession>A0A6A4IFA6</accession>
<keyword evidence="4" id="KW-1185">Reference proteome</keyword>
<feature type="region of interest" description="Disordered" evidence="2">
    <location>
        <begin position="673"/>
        <end position="696"/>
    </location>
</feature>
<feature type="compositionally biased region" description="Polar residues" evidence="2">
    <location>
        <begin position="28"/>
        <end position="39"/>
    </location>
</feature>
<dbReference type="Gene3D" id="1.10.287.1490">
    <property type="match status" value="1"/>
</dbReference>
<feature type="compositionally biased region" description="Polar residues" evidence="2">
    <location>
        <begin position="678"/>
        <end position="688"/>
    </location>
</feature>
<protein>
    <submittedName>
        <fullName evidence="3">Uncharacterized protein</fullName>
    </submittedName>
</protein>
<organism evidence="3 4">
    <name type="scientific">Gymnopus androsaceus JB14</name>
    <dbReference type="NCBI Taxonomy" id="1447944"/>
    <lineage>
        <taxon>Eukaryota</taxon>
        <taxon>Fungi</taxon>
        <taxon>Dikarya</taxon>
        <taxon>Basidiomycota</taxon>
        <taxon>Agaricomycotina</taxon>
        <taxon>Agaricomycetes</taxon>
        <taxon>Agaricomycetidae</taxon>
        <taxon>Agaricales</taxon>
        <taxon>Marasmiineae</taxon>
        <taxon>Omphalotaceae</taxon>
        <taxon>Gymnopus</taxon>
    </lineage>
</organism>
<feature type="compositionally biased region" description="Polar residues" evidence="2">
    <location>
        <begin position="863"/>
        <end position="880"/>
    </location>
</feature>
<dbReference type="EMBL" id="ML769388">
    <property type="protein sequence ID" value="KAE9409239.1"/>
    <property type="molecule type" value="Genomic_DNA"/>
</dbReference>
<feature type="compositionally biased region" description="Polar residues" evidence="2">
    <location>
        <begin position="890"/>
        <end position="899"/>
    </location>
</feature>
<dbReference type="PANTHER" id="PTHR45615:SF80">
    <property type="entry name" value="GRIP DOMAIN-CONTAINING PROTEIN"/>
    <property type="match status" value="1"/>
</dbReference>
<feature type="coiled-coil region" evidence="1">
    <location>
        <begin position="120"/>
        <end position="266"/>
    </location>
</feature>
<keyword evidence="1" id="KW-0175">Coiled coil</keyword>
<dbReference type="Proteomes" id="UP000799118">
    <property type="component" value="Unassembled WGS sequence"/>
</dbReference>
<evidence type="ECO:0000256" key="2">
    <source>
        <dbReference type="SAM" id="MobiDB-lite"/>
    </source>
</evidence>
<feature type="compositionally biased region" description="Polar residues" evidence="2">
    <location>
        <begin position="357"/>
        <end position="367"/>
    </location>
</feature>
<dbReference type="OrthoDB" id="10255630at2759"/>
<evidence type="ECO:0000256" key="1">
    <source>
        <dbReference type="SAM" id="Coils"/>
    </source>
</evidence>
<reference evidence="3" key="1">
    <citation type="journal article" date="2019" name="Environ. Microbiol.">
        <title>Fungal ecological strategies reflected in gene transcription - a case study of two litter decomposers.</title>
        <authorList>
            <person name="Barbi F."/>
            <person name="Kohler A."/>
            <person name="Barry K."/>
            <person name="Baskaran P."/>
            <person name="Daum C."/>
            <person name="Fauchery L."/>
            <person name="Ihrmark K."/>
            <person name="Kuo A."/>
            <person name="LaButti K."/>
            <person name="Lipzen A."/>
            <person name="Morin E."/>
            <person name="Grigoriev I.V."/>
            <person name="Henrissat B."/>
            <person name="Lindahl B."/>
            <person name="Martin F."/>
        </authorList>
    </citation>
    <scope>NUCLEOTIDE SEQUENCE</scope>
    <source>
        <strain evidence="3">JB14</strain>
    </source>
</reference>
<feature type="compositionally biased region" description="Basic and acidic residues" evidence="2">
    <location>
        <begin position="368"/>
        <end position="394"/>
    </location>
</feature>